<proteinExistence type="predicted"/>
<gene>
    <name evidence="2" type="ORF">IAR55_001645</name>
</gene>
<evidence type="ECO:0000313" key="3">
    <source>
        <dbReference type="Proteomes" id="UP001388673"/>
    </source>
</evidence>
<evidence type="ECO:0000313" key="2">
    <source>
        <dbReference type="EMBL" id="KAK8864397.1"/>
    </source>
</evidence>
<dbReference type="InterPro" id="IPR013083">
    <property type="entry name" value="Znf_RING/FYVE/PHD"/>
</dbReference>
<dbReference type="InterPro" id="IPR012677">
    <property type="entry name" value="Nucleotide-bd_a/b_plait_sf"/>
</dbReference>
<dbReference type="AlphaFoldDB" id="A0AAW0Z2Y5"/>
<keyword evidence="3" id="KW-1185">Reference proteome</keyword>
<dbReference type="GeneID" id="92178904"/>
<feature type="compositionally biased region" description="Basic and acidic residues" evidence="1">
    <location>
        <begin position="255"/>
        <end position="264"/>
    </location>
</feature>
<feature type="region of interest" description="Disordered" evidence="1">
    <location>
        <begin position="213"/>
        <end position="264"/>
    </location>
</feature>
<protein>
    <recommendedName>
        <fullName evidence="4">RING-type domain-containing protein</fullName>
    </recommendedName>
</protein>
<evidence type="ECO:0000256" key="1">
    <source>
        <dbReference type="SAM" id="MobiDB-lite"/>
    </source>
</evidence>
<sequence>MEISPSSPPSNPAKAIPIRVKISNIILKKGSPFHPPSSPSITLDTMPESEDKQDSKLPPEMVQETMEERFVILGPDPPRYMELSSSEGSSGTAKTARLRTESPLKLTGRHSAQQLSAVYKCPPSPTTGASIQGKDLSPSSLTHGEIDWVEYSAPIEELEDWIQTDGDSQWTGTSWSDRSDKIGPMIITPTNSQAHRPMSVTVQDITNALNPPSIRLTLSTPPHSPVRLPRASKSPDLPAIDSQRSSVSQYDEDESRNQDDVRDSSRLLVLKTNLKVFREDEEGEMPKMTNALEAEWRCAACGRSDRMDTGKRMVPCGDLTCSSCFSSSLSAVSVTGGHSKCPKCFKTVLTFQLLVPASESLSPKHFFINNDGRSPIPYPSPTAKKVEGGSVVMRIDNIAWDLTPAVVEQFLPSNSLSKHVPQAVHVLLDRFDGRTKDYLYIEARSREAAQLILKTRNNTFMPGGPLTGGRKRPVTITLVSHEELIAELRPRSSQELHTLLGLCQAATSPIPNGAARFVKSRHGPYHALLSIMSKLTGKQSPAYWDLFHVASGQSFHLLYMVTDKQLLDCSHLIPSTEPAFATSRMSYPTGAITTLSNAITAQKNHYPPSPSPAYTPANNEEDDEVMRDKLLKMFGICFGLSTEN</sequence>
<dbReference type="Gene3D" id="3.30.40.10">
    <property type="entry name" value="Zinc/RING finger domain, C3HC4 (zinc finger)"/>
    <property type="match status" value="1"/>
</dbReference>
<dbReference type="KEGG" id="kne:92178904"/>
<evidence type="ECO:0008006" key="4">
    <source>
        <dbReference type="Google" id="ProtNLM"/>
    </source>
</evidence>
<feature type="region of interest" description="Disordered" evidence="1">
    <location>
        <begin position="28"/>
        <end position="59"/>
    </location>
</feature>
<reference evidence="2 3" key="1">
    <citation type="journal article" date="2024" name="bioRxiv">
        <title>Comparative genomics of Cryptococcus and Kwoniella reveals pathogenesis evolution and contrasting karyotype dynamics via intercentromeric recombination or chromosome fusion.</title>
        <authorList>
            <person name="Coelho M.A."/>
            <person name="David-Palma M."/>
            <person name="Shea T."/>
            <person name="Bowers K."/>
            <person name="McGinley-Smith S."/>
            <person name="Mohammad A.W."/>
            <person name="Gnirke A."/>
            <person name="Yurkov A.M."/>
            <person name="Nowrousian M."/>
            <person name="Sun S."/>
            <person name="Cuomo C.A."/>
            <person name="Heitman J."/>
        </authorList>
    </citation>
    <scope>NUCLEOTIDE SEQUENCE [LARGE SCALE GENOMIC DNA]</scope>
    <source>
        <strain evidence="2 3">CBS 13917</strain>
    </source>
</reference>
<organism evidence="2 3">
    <name type="scientific">Kwoniella newhampshirensis</name>
    <dbReference type="NCBI Taxonomy" id="1651941"/>
    <lineage>
        <taxon>Eukaryota</taxon>
        <taxon>Fungi</taxon>
        <taxon>Dikarya</taxon>
        <taxon>Basidiomycota</taxon>
        <taxon>Agaricomycotina</taxon>
        <taxon>Tremellomycetes</taxon>
        <taxon>Tremellales</taxon>
        <taxon>Cryptococcaceae</taxon>
        <taxon>Kwoniella</taxon>
    </lineage>
</organism>
<dbReference type="RefSeq" id="XP_066804693.1">
    <property type="nucleotide sequence ID" value="XM_066944770.1"/>
</dbReference>
<comment type="caution">
    <text evidence="2">The sequence shown here is derived from an EMBL/GenBank/DDBJ whole genome shotgun (WGS) entry which is preliminary data.</text>
</comment>
<name>A0AAW0Z2Y5_9TREE</name>
<dbReference type="Gene3D" id="3.30.70.330">
    <property type="match status" value="1"/>
</dbReference>
<dbReference type="EMBL" id="JBCAWK010000003">
    <property type="protein sequence ID" value="KAK8864397.1"/>
    <property type="molecule type" value="Genomic_DNA"/>
</dbReference>
<dbReference type="Proteomes" id="UP001388673">
    <property type="component" value="Unassembled WGS sequence"/>
</dbReference>
<accession>A0AAW0Z2Y5</accession>